<dbReference type="InterPro" id="IPR052630">
    <property type="entry name" value="TTC17"/>
</dbReference>
<feature type="repeat" description="TPR" evidence="1">
    <location>
        <begin position="190"/>
        <end position="223"/>
    </location>
</feature>
<gene>
    <name evidence="4" type="ORF">Zmor_025304</name>
</gene>
<feature type="transmembrane region" description="Helical" evidence="3">
    <location>
        <begin position="312"/>
        <end position="332"/>
    </location>
</feature>
<keyword evidence="3" id="KW-0472">Membrane</keyword>
<dbReference type="PANTHER" id="PTHR16091:SF3">
    <property type="entry name" value="TETRATRICOPEPTIDE REPEAT PROTEIN 17"/>
    <property type="match status" value="1"/>
</dbReference>
<dbReference type="PROSITE" id="PS50005">
    <property type="entry name" value="TPR"/>
    <property type="match status" value="3"/>
</dbReference>
<evidence type="ECO:0000313" key="4">
    <source>
        <dbReference type="EMBL" id="KAJ3642536.1"/>
    </source>
</evidence>
<evidence type="ECO:0000256" key="2">
    <source>
        <dbReference type="SAM" id="Coils"/>
    </source>
</evidence>
<dbReference type="AlphaFoldDB" id="A0AA38HT62"/>
<evidence type="ECO:0000256" key="1">
    <source>
        <dbReference type="PROSITE-ProRule" id="PRU00339"/>
    </source>
</evidence>
<dbReference type="SUPFAM" id="SSF48452">
    <property type="entry name" value="TPR-like"/>
    <property type="match status" value="1"/>
</dbReference>
<dbReference type="Gene3D" id="1.25.40.10">
    <property type="entry name" value="Tetratricopeptide repeat domain"/>
    <property type="match status" value="1"/>
</dbReference>
<dbReference type="FunFam" id="1.25.40.10:FF:001003">
    <property type="entry name" value="AGAP000499-PA"/>
    <property type="match status" value="1"/>
</dbReference>
<feature type="repeat" description="TPR" evidence="1">
    <location>
        <begin position="261"/>
        <end position="294"/>
    </location>
</feature>
<dbReference type="InterPro" id="IPR019734">
    <property type="entry name" value="TPR_rpt"/>
</dbReference>
<dbReference type="InterPro" id="IPR011990">
    <property type="entry name" value="TPR-like_helical_dom_sf"/>
</dbReference>
<feature type="repeat" description="TPR" evidence="1">
    <location>
        <begin position="224"/>
        <end position="257"/>
    </location>
</feature>
<keyword evidence="3" id="KW-1133">Transmembrane helix</keyword>
<dbReference type="Proteomes" id="UP001168821">
    <property type="component" value="Unassembled WGS sequence"/>
</dbReference>
<evidence type="ECO:0008006" key="6">
    <source>
        <dbReference type="Google" id="ProtNLM"/>
    </source>
</evidence>
<proteinExistence type="predicted"/>
<dbReference type="GO" id="GO:0005737">
    <property type="term" value="C:cytoplasm"/>
    <property type="evidence" value="ECO:0007669"/>
    <property type="project" value="TreeGrafter"/>
</dbReference>
<dbReference type="Pfam" id="PF14559">
    <property type="entry name" value="TPR_19"/>
    <property type="match status" value="1"/>
</dbReference>
<name>A0AA38HT62_9CUCU</name>
<evidence type="ECO:0000313" key="5">
    <source>
        <dbReference type="Proteomes" id="UP001168821"/>
    </source>
</evidence>
<accession>A0AA38HT62</accession>
<dbReference type="SMART" id="SM00028">
    <property type="entry name" value="TPR"/>
    <property type="match status" value="3"/>
</dbReference>
<keyword evidence="5" id="KW-1185">Reference proteome</keyword>
<keyword evidence="2" id="KW-0175">Coiled coil</keyword>
<keyword evidence="1" id="KW-0802">TPR repeat</keyword>
<dbReference type="GO" id="GO:0030041">
    <property type="term" value="P:actin filament polymerization"/>
    <property type="evidence" value="ECO:0007669"/>
    <property type="project" value="TreeGrafter"/>
</dbReference>
<dbReference type="GO" id="GO:0015629">
    <property type="term" value="C:actin cytoskeleton"/>
    <property type="evidence" value="ECO:0007669"/>
    <property type="project" value="TreeGrafter"/>
</dbReference>
<dbReference type="PANTHER" id="PTHR16091">
    <property type="entry name" value="TTC17 PROTEIN"/>
    <property type="match status" value="1"/>
</dbReference>
<feature type="coiled-coil region" evidence="2">
    <location>
        <begin position="165"/>
        <end position="192"/>
    </location>
</feature>
<protein>
    <recommendedName>
        <fullName evidence="6">Tetratricopeptide repeat protein 17</fullName>
    </recommendedName>
</protein>
<keyword evidence="3" id="KW-0812">Transmembrane</keyword>
<reference evidence="4" key="1">
    <citation type="journal article" date="2023" name="G3 (Bethesda)">
        <title>Whole genome assemblies of Zophobas morio and Tenebrio molitor.</title>
        <authorList>
            <person name="Kaur S."/>
            <person name="Stinson S.A."/>
            <person name="diCenzo G.C."/>
        </authorList>
    </citation>
    <scope>NUCLEOTIDE SEQUENCE</scope>
    <source>
        <strain evidence="4">QUZm001</strain>
    </source>
</reference>
<dbReference type="EMBL" id="JALNTZ010000008">
    <property type="protein sequence ID" value="KAJ3642536.1"/>
    <property type="molecule type" value="Genomic_DNA"/>
</dbReference>
<evidence type="ECO:0000256" key="3">
    <source>
        <dbReference type="SAM" id="Phobius"/>
    </source>
</evidence>
<organism evidence="4 5">
    <name type="scientific">Zophobas morio</name>
    <dbReference type="NCBI Taxonomy" id="2755281"/>
    <lineage>
        <taxon>Eukaryota</taxon>
        <taxon>Metazoa</taxon>
        <taxon>Ecdysozoa</taxon>
        <taxon>Arthropoda</taxon>
        <taxon>Hexapoda</taxon>
        <taxon>Insecta</taxon>
        <taxon>Pterygota</taxon>
        <taxon>Neoptera</taxon>
        <taxon>Endopterygota</taxon>
        <taxon>Coleoptera</taxon>
        <taxon>Polyphaga</taxon>
        <taxon>Cucujiformia</taxon>
        <taxon>Tenebrionidae</taxon>
        <taxon>Zophobas</taxon>
    </lineage>
</organism>
<sequence>MNSITSFQNLVTLTLYVLVSEIISTNSRTSTLWKLNPDRTKIIEGGSFYKVVSYREDQDPSGLRFITEDDPVFNIITSTVHLGRSWVKEKVEYYCTNCHNLKAVKMDKYGNSSNIDNVKDEVLDCGKPVNFTYYDNLIGILNRSKHPNVPEPQVALIFTKKSKRKNLQDFDVDALERKLKKAKREKPKSVQLYNQIGNFWRIKGDAEKAIECFRRALAVSPYNAEVLLNLARVLFTLQYLDDAIYLTRRSLEVQPPDKGAWQQYFTLGEILKAYGHYQEASIHLKHTLELKPGFEPAQIALKEMENVPTATLHIYTLVIIICLVLGCLLVILSSVDNTSDTEYAEVKIPKHFNRSATTRALRSFGLSQKHTRPKRILA</sequence>
<comment type="caution">
    <text evidence="4">The sequence shown here is derived from an EMBL/GenBank/DDBJ whole genome shotgun (WGS) entry which is preliminary data.</text>
</comment>